<evidence type="ECO:0000313" key="1">
    <source>
        <dbReference type="EMBL" id="CAG8702698.1"/>
    </source>
</evidence>
<feature type="non-terminal residue" evidence="1">
    <location>
        <position position="48"/>
    </location>
</feature>
<name>A0ACA9PC70_9GLOM</name>
<evidence type="ECO:0000313" key="2">
    <source>
        <dbReference type="Proteomes" id="UP000789366"/>
    </source>
</evidence>
<comment type="caution">
    <text evidence="1">The sequence shown here is derived from an EMBL/GenBank/DDBJ whole genome shotgun (WGS) entry which is preliminary data.</text>
</comment>
<accession>A0ACA9PC70</accession>
<gene>
    <name evidence="1" type="ORF">SPELUC_LOCUS11358</name>
</gene>
<feature type="non-terminal residue" evidence="1">
    <location>
        <position position="1"/>
    </location>
</feature>
<dbReference type="Proteomes" id="UP000789366">
    <property type="component" value="Unassembled WGS sequence"/>
</dbReference>
<dbReference type="EMBL" id="CAJVPW010023859">
    <property type="protein sequence ID" value="CAG8702698.1"/>
    <property type="molecule type" value="Genomic_DNA"/>
</dbReference>
<sequence length="48" mass="5619">SGRKVNPVWNYFTKGGKYNNTHHNANCDYCKEDCVGELRRMATHLVYQ</sequence>
<reference evidence="1" key="1">
    <citation type="submission" date="2021-06" db="EMBL/GenBank/DDBJ databases">
        <authorList>
            <person name="Kallberg Y."/>
            <person name="Tangrot J."/>
            <person name="Rosling A."/>
        </authorList>
    </citation>
    <scope>NUCLEOTIDE SEQUENCE</scope>
    <source>
        <strain evidence="1">28 12/20/2015</strain>
    </source>
</reference>
<protein>
    <submittedName>
        <fullName evidence="1">10875_t:CDS:1</fullName>
    </submittedName>
</protein>
<keyword evidence="2" id="KW-1185">Reference proteome</keyword>
<organism evidence="1 2">
    <name type="scientific">Cetraspora pellucida</name>
    <dbReference type="NCBI Taxonomy" id="1433469"/>
    <lineage>
        <taxon>Eukaryota</taxon>
        <taxon>Fungi</taxon>
        <taxon>Fungi incertae sedis</taxon>
        <taxon>Mucoromycota</taxon>
        <taxon>Glomeromycotina</taxon>
        <taxon>Glomeromycetes</taxon>
        <taxon>Diversisporales</taxon>
        <taxon>Gigasporaceae</taxon>
        <taxon>Cetraspora</taxon>
    </lineage>
</organism>
<proteinExistence type="predicted"/>